<dbReference type="EMBL" id="JAACLJ010000002">
    <property type="protein sequence ID" value="KAF4591448.1"/>
    <property type="molecule type" value="Genomic_DNA"/>
</dbReference>
<name>A0A8H4VEV9_9HYPO</name>
<keyword evidence="2" id="KW-0472">Membrane</keyword>
<comment type="caution">
    <text evidence="3">The sequence shown here is derived from an EMBL/GenBank/DDBJ whole genome shotgun (WGS) entry which is preliminary data.</text>
</comment>
<evidence type="ECO:0000313" key="4">
    <source>
        <dbReference type="Proteomes" id="UP000562929"/>
    </source>
</evidence>
<keyword evidence="2" id="KW-1133">Transmembrane helix</keyword>
<feature type="compositionally biased region" description="Polar residues" evidence="1">
    <location>
        <begin position="418"/>
        <end position="444"/>
    </location>
</feature>
<feature type="compositionally biased region" description="Basic and acidic residues" evidence="1">
    <location>
        <begin position="1"/>
        <end position="10"/>
    </location>
</feature>
<keyword evidence="4" id="KW-1185">Reference proteome</keyword>
<protein>
    <submittedName>
        <fullName evidence="3">Uncharacterized protein</fullName>
    </submittedName>
</protein>
<evidence type="ECO:0000313" key="3">
    <source>
        <dbReference type="EMBL" id="KAF4591448.1"/>
    </source>
</evidence>
<feature type="transmembrane region" description="Helical" evidence="2">
    <location>
        <begin position="309"/>
        <end position="330"/>
    </location>
</feature>
<proteinExistence type="predicted"/>
<feature type="compositionally biased region" description="Acidic residues" evidence="1">
    <location>
        <begin position="144"/>
        <end position="153"/>
    </location>
</feature>
<dbReference type="OrthoDB" id="5411141at2759"/>
<dbReference type="AlphaFoldDB" id="A0A8H4VEV9"/>
<feature type="region of interest" description="Disordered" evidence="1">
    <location>
        <begin position="522"/>
        <end position="553"/>
    </location>
</feature>
<organism evidence="3 4">
    <name type="scientific">Ophiocordyceps camponoti-floridani</name>
    <dbReference type="NCBI Taxonomy" id="2030778"/>
    <lineage>
        <taxon>Eukaryota</taxon>
        <taxon>Fungi</taxon>
        <taxon>Dikarya</taxon>
        <taxon>Ascomycota</taxon>
        <taxon>Pezizomycotina</taxon>
        <taxon>Sordariomycetes</taxon>
        <taxon>Hypocreomycetidae</taxon>
        <taxon>Hypocreales</taxon>
        <taxon>Ophiocordycipitaceae</taxon>
        <taxon>Ophiocordyceps</taxon>
    </lineage>
</organism>
<keyword evidence="2" id="KW-0812">Transmembrane</keyword>
<feature type="region of interest" description="Disordered" evidence="1">
    <location>
        <begin position="142"/>
        <end position="264"/>
    </location>
</feature>
<feature type="region of interest" description="Disordered" evidence="1">
    <location>
        <begin position="1"/>
        <end position="130"/>
    </location>
</feature>
<accession>A0A8H4VEV9</accession>
<evidence type="ECO:0000256" key="1">
    <source>
        <dbReference type="SAM" id="MobiDB-lite"/>
    </source>
</evidence>
<reference evidence="3 4" key="1">
    <citation type="journal article" date="2020" name="G3 (Bethesda)">
        <title>Genetic Underpinnings of Host Manipulation by Ophiocordyceps as Revealed by Comparative Transcriptomics.</title>
        <authorList>
            <person name="Will I."/>
            <person name="Das B."/>
            <person name="Trinh T."/>
            <person name="Brachmann A."/>
            <person name="Ohm R.A."/>
            <person name="de Bekker C."/>
        </authorList>
    </citation>
    <scope>NUCLEOTIDE SEQUENCE [LARGE SCALE GENOMIC DNA]</scope>
    <source>
        <strain evidence="3 4">EC05</strain>
    </source>
</reference>
<gene>
    <name evidence="3" type="ORF">GQ602_001747</name>
</gene>
<sequence>MVPADKRLEQDSPSESKSVPPDTMVFPPWTRDEDLVSNVHVEVKRKTRGDSMTAGRPRQSKQTDNSSASDDSDDSDSDDDNQKKQQAVPSPVAKQIPDPQGFRPSSVPNIKLEREPTRTIDLIPASSTTLSRAALAHAIVVKAEDDDNDEEEEKEKKEKKEEERGEEVEEHEEEREGRNNGNGRNGNNRNGSGSNRNGNGNNRNGNNRNGNGRLEREEGPNDHTAFQPLDVTNPVIIDLSTTTTNPPRRPISSPPAKSREEKGVLQPVVTVTQSATPSATAIPADEIRGSQPIKMEASFRHDYTKTEKALIAIGAVGAVIIVFFVTWLAWKCFKMHKRSRRRSLTTSRQWPRPRQLMTNLASRVPILKQRVATRSWSNLDRQHQDAVWAEKSGLETFHNRSSSGITVHTAIMTKSERQGTSSSPSWSLPHHQQQSMSPTPRSQNTLSGLSSTTSLSSGFGDGDIIIPQAMTGTATAKTVTTISVPAPIAAADPGNRDTVYTEATEASDDTVPRFRSINSWVRQQSGRMKRAGQRRAADDGDKPPLPALPPEQDFRLMMPDNEVPRRVDEVDIIDGYGAAA</sequence>
<feature type="compositionally biased region" description="Acidic residues" evidence="1">
    <location>
        <begin position="164"/>
        <end position="173"/>
    </location>
</feature>
<feature type="compositionally biased region" description="Acidic residues" evidence="1">
    <location>
        <begin position="70"/>
        <end position="79"/>
    </location>
</feature>
<feature type="compositionally biased region" description="Low complexity" evidence="1">
    <location>
        <begin position="445"/>
        <end position="454"/>
    </location>
</feature>
<feature type="region of interest" description="Disordered" evidence="1">
    <location>
        <begin position="415"/>
        <end position="454"/>
    </location>
</feature>
<evidence type="ECO:0000256" key="2">
    <source>
        <dbReference type="SAM" id="Phobius"/>
    </source>
</evidence>
<feature type="compositionally biased region" description="Basic and acidic residues" evidence="1">
    <location>
        <begin position="154"/>
        <end position="163"/>
    </location>
</feature>
<feature type="compositionally biased region" description="Low complexity" evidence="1">
    <location>
        <begin position="179"/>
        <end position="212"/>
    </location>
</feature>
<dbReference type="Proteomes" id="UP000562929">
    <property type="component" value="Unassembled WGS sequence"/>
</dbReference>